<dbReference type="AlphaFoldDB" id="A0AAV2P364"/>
<sequence>MRAKWQRSDHLASEVNGANPFLRKVRAESIGDRQMCLMTASTSIHDDRQGSVIISGFACASWLISYAVESTAQMTLGGTCNADSLGNDKDCKRLTL</sequence>
<dbReference type="Proteomes" id="UP001497644">
    <property type="component" value="Chromosome 6"/>
</dbReference>
<organism evidence="1 2">
    <name type="scientific">Lasius platythorax</name>
    <dbReference type="NCBI Taxonomy" id="488582"/>
    <lineage>
        <taxon>Eukaryota</taxon>
        <taxon>Metazoa</taxon>
        <taxon>Ecdysozoa</taxon>
        <taxon>Arthropoda</taxon>
        <taxon>Hexapoda</taxon>
        <taxon>Insecta</taxon>
        <taxon>Pterygota</taxon>
        <taxon>Neoptera</taxon>
        <taxon>Endopterygota</taxon>
        <taxon>Hymenoptera</taxon>
        <taxon>Apocrita</taxon>
        <taxon>Aculeata</taxon>
        <taxon>Formicoidea</taxon>
        <taxon>Formicidae</taxon>
        <taxon>Formicinae</taxon>
        <taxon>Lasius</taxon>
        <taxon>Lasius</taxon>
    </lineage>
</organism>
<proteinExistence type="predicted"/>
<evidence type="ECO:0000313" key="2">
    <source>
        <dbReference type="Proteomes" id="UP001497644"/>
    </source>
</evidence>
<dbReference type="EMBL" id="OZ034829">
    <property type="protein sequence ID" value="CAL1686083.1"/>
    <property type="molecule type" value="Genomic_DNA"/>
</dbReference>
<name>A0AAV2P364_9HYME</name>
<gene>
    <name evidence="1" type="ORF">LPLAT_LOCUS11453</name>
</gene>
<keyword evidence="2" id="KW-1185">Reference proteome</keyword>
<reference evidence="1" key="1">
    <citation type="submission" date="2024-04" db="EMBL/GenBank/DDBJ databases">
        <authorList>
            <consortium name="Molecular Ecology Group"/>
        </authorList>
    </citation>
    <scope>NUCLEOTIDE SEQUENCE</scope>
</reference>
<evidence type="ECO:0000313" key="1">
    <source>
        <dbReference type="EMBL" id="CAL1686083.1"/>
    </source>
</evidence>
<accession>A0AAV2P364</accession>
<protein>
    <submittedName>
        <fullName evidence="1">Uncharacterized protein</fullName>
    </submittedName>
</protein>